<dbReference type="OrthoDB" id="17560at2759"/>
<dbReference type="Pfam" id="PF01738">
    <property type="entry name" value="DLH"/>
    <property type="match status" value="1"/>
</dbReference>
<organism evidence="2 3">
    <name type="scientific">Neocucurbitaria cava</name>
    <dbReference type="NCBI Taxonomy" id="798079"/>
    <lineage>
        <taxon>Eukaryota</taxon>
        <taxon>Fungi</taxon>
        <taxon>Dikarya</taxon>
        <taxon>Ascomycota</taxon>
        <taxon>Pezizomycotina</taxon>
        <taxon>Dothideomycetes</taxon>
        <taxon>Pleosporomycetidae</taxon>
        <taxon>Pleosporales</taxon>
        <taxon>Pleosporineae</taxon>
        <taxon>Cucurbitariaceae</taxon>
        <taxon>Neocucurbitaria</taxon>
    </lineage>
</organism>
<gene>
    <name evidence="2" type="ORF">N0V83_010941</name>
</gene>
<dbReference type="InterPro" id="IPR002925">
    <property type="entry name" value="Dienelactn_hydro"/>
</dbReference>
<reference evidence="2" key="1">
    <citation type="submission" date="2022-10" db="EMBL/GenBank/DDBJ databases">
        <title>Tapping the CABI collections for fungal endophytes: first genome assemblies for Collariella, Neodidymelliopsis, Ascochyta clinopodiicola, Didymella pomorum, Didymosphaeria variabile, Neocosmospora piperis and Neocucurbitaria cava.</title>
        <authorList>
            <person name="Hill R."/>
        </authorList>
    </citation>
    <scope>NUCLEOTIDE SEQUENCE</scope>
    <source>
        <strain evidence="2">IMI 356814</strain>
    </source>
</reference>
<proteinExistence type="predicted"/>
<dbReference type="InterPro" id="IPR029058">
    <property type="entry name" value="AB_hydrolase_fold"/>
</dbReference>
<keyword evidence="3" id="KW-1185">Reference proteome</keyword>
<dbReference type="GO" id="GO:0016787">
    <property type="term" value="F:hydrolase activity"/>
    <property type="evidence" value="ECO:0007669"/>
    <property type="project" value="InterPro"/>
</dbReference>
<evidence type="ECO:0000313" key="2">
    <source>
        <dbReference type="EMBL" id="KAJ4362000.1"/>
    </source>
</evidence>
<name>A0A9W8XZ37_9PLEO</name>
<dbReference type="AlphaFoldDB" id="A0A9W8XZ37"/>
<evidence type="ECO:0000259" key="1">
    <source>
        <dbReference type="Pfam" id="PF01738"/>
    </source>
</evidence>
<evidence type="ECO:0000313" key="3">
    <source>
        <dbReference type="Proteomes" id="UP001140560"/>
    </source>
</evidence>
<dbReference type="Gene3D" id="3.40.50.1820">
    <property type="entry name" value="alpha/beta hydrolase"/>
    <property type="match status" value="1"/>
</dbReference>
<comment type="caution">
    <text evidence="2">The sequence shown here is derived from an EMBL/GenBank/DDBJ whole genome shotgun (WGS) entry which is preliminary data.</text>
</comment>
<feature type="domain" description="Dienelactone hydrolase" evidence="1">
    <location>
        <begin position="29"/>
        <end position="290"/>
    </location>
</feature>
<protein>
    <recommendedName>
        <fullName evidence="1">Dienelactone hydrolase domain-containing protein</fullName>
    </recommendedName>
</protein>
<dbReference type="PANTHER" id="PTHR17630:SF105">
    <property type="entry name" value="DIENELACTONE HYDROLASE FAMILY PROTEIN (AFU_ORTHOLOGUE AFUA_4G08790)"/>
    <property type="match status" value="1"/>
</dbReference>
<dbReference type="PANTHER" id="PTHR17630">
    <property type="entry name" value="DIENELACTONE HYDROLASE"/>
    <property type="match status" value="1"/>
</dbReference>
<sequence length="292" mass="32019">MSCPDCFRGSAHTNQGEPSGQVLPVHDIQCYVASPPSTTTSRSTIIFLPDAFGHGFLNNQILADKYASETGFRVLIPDVIRGGACDPKALLYMDAVSEPVAWWDIVGQLKRVLTVFKLVSIFIPFLIRASPYKTYPKILNFTRSVKAELPSGAKLGVCGFCWGGLPSTMLCAEPATPGSNERLVDAHFTGHPSRLDAPKQVIEAVEKFKVPYSLAIGETDIAMPRKQVERTEAELRTKVGRGEGENGFFYEIVNYPGCGHGFAVRAKAGDKVAEKGAEEAYEQAVTWFKRWL</sequence>
<accession>A0A9W8XZ37</accession>
<dbReference type="EMBL" id="JAPEUY010000022">
    <property type="protein sequence ID" value="KAJ4362000.1"/>
    <property type="molecule type" value="Genomic_DNA"/>
</dbReference>
<dbReference type="Proteomes" id="UP001140560">
    <property type="component" value="Unassembled WGS sequence"/>
</dbReference>
<dbReference type="SUPFAM" id="SSF53474">
    <property type="entry name" value="alpha/beta-Hydrolases"/>
    <property type="match status" value="1"/>
</dbReference>